<proteinExistence type="predicted"/>
<dbReference type="InterPro" id="IPR003856">
    <property type="entry name" value="LPS_length_determ_N"/>
</dbReference>
<dbReference type="OrthoDB" id="231505at2"/>
<keyword evidence="10" id="KW-1185">Reference proteome</keyword>
<feature type="domain" description="Polysaccharide chain length determinant N-terminal" evidence="8">
    <location>
        <begin position="10"/>
        <end position="103"/>
    </location>
</feature>
<name>A0A5C5Z4K7_9BACT</name>
<evidence type="ECO:0000256" key="1">
    <source>
        <dbReference type="ARBA" id="ARBA00004651"/>
    </source>
</evidence>
<comment type="subcellular location">
    <subcellularLocation>
        <location evidence="1">Cell membrane</location>
        <topology evidence="1">Multi-pass membrane protein</topology>
    </subcellularLocation>
</comment>
<evidence type="ECO:0000256" key="3">
    <source>
        <dbReference type="ARBA" id="ARBA00022692"/>
    </source>
</evidence>
<organism evidence="9 10">
    <name type="scientific">Novipirellula herctigrandis</name>
    <dbReference type="NCBI Taxonomy" id="2527986"/>
    <lineage>
        <taxon>Bacteria</taxon>
        <taxon>Pseudomonadati</taxon>
        <taxon>Planctomycetota</taxon>
        <taxon>Planctomycetia</taxon>
        <taxon>Pirellulales</taxon>
        <taxon>Pirellulaceae</taxon>
        <taxon>Novipirellula</taxon>
    </lineage>
</organism>
<keyword evidence="4 7" id="KW-1133">Transmembrane helix</keyword>
<comment type="caution">
    <text evidence="9">The sequence shown here is derived from an EMBL/GenBank/DDBJ whole genome shotgun (WGS) entry which is preliminary data.</text>
</comment>
<feature type="coiled-coil region" evidence="6">
    <location>
        <begin position="223"/>
        <end position="287"/>
    </location>
</feature>
<evidence type="ECO:0000313" key="9">
    <source>
        <dbReference type="EMBL" id="TWT82120.1"/>
    </source>
</evidence>
<dbReference type="AlphaFoldDB" id="A0A5C5Z4K7"/>
<evidence type="ECO:0000256" key="4">
    <source>
        <dbReference type="ARBA" id="ARBA00022989"/>
    </source>
</evidence>
<evidence type="ECO:0000256" key="7">
    <source>
        <dbReference type="SAM" id="Phobius"/>
    </source>
</evidence>
<gene>
    <name evidence="9" type="ORF">CA13_35810</name>
</gene>
<dbReference type="PANTHER" id="PTHR32309:SF13">
    <property type="entry name" value="FERRIC ENTEROBACTIN TRANSPORT PROTEIN FEPE"/>
    <property type="match status" value="1"/>
</dbReference>
<evidence type="ECO:0000256" key="5">
    <source>
        <dbReference type="ARBA" id="ARBA00023136"/>
    </source>
</evidence>
<dbReference type="Pfam" id="PF02706">
    <property type="entry name" value="Wzz"/>
    <property type="match status" value="1"/>
</dbReference>
<dbReference type="EMBL" id="SJPJ01000001">
    <property type="protein sequence ID" value="TWT82120.1"/>
    <property type="molecule type" value="Genomic_DNA"/>
</dbReference>
<feature type="coiled-coil region" evidence="6">
    <location>
        <begin position="336"/>
        <end position="395"/>
    </location>
</feature>
<keyword evidence="3 7" id="KW-0812">Transmembrane</keyword>
<keyword evidence="2" id="KW-1003">Cell membrane</keyword>
<evidence type="ECO:0000313" key="10">
    <source>
        <dbReference type="Proteomes" id="UP000315010"/>
    </source>
</evidence>
<feature type="transmembrane region" description="Helical" evidence="7">
    <location>
        <begin position="25"/>
        <end position="43"/>
    </location>
</feature>
<accession>A0A5C5Z4K7</accession>
<dbReference type="RefSeq" id="WP_146398423.1">
    <property type="nucleotide sequence ID" value="NZ_SJPJ01000001.1"/>
</dbReference>
<dbReference type="Proteomes" id="UP000315010">
    <property type="component" value="Unassembled WGS sequence"/>
</dbReference>
<dbReference type="GO" id="GO:0005886">
    <property type="term" value="C:plasma membrane"/>
    <property type="evidence" value="ECO:0007669"/>
    <property type="project" value="UniProtKB-SubCell"/>
</dbReference>
<evidence type="ECO:0000259" key="8">
    <source>
        <dbReference type="Pfam" id="PF02706"/>
    </source>
</evidence>
<reference evidence="9 10" key="1">
    <citation type="submission" date="2019-02" db="EMBL/GenBank/DDBJ databases">
        <title>Deep-cultivation of Planctomycetes and their phenomic and genomic characterization uncovers novel biology.</title>
        <authorList>
            <person name="Wiegand S."/>
            <person name="Jogler M."/>
            <person name="Boedeker C."/>
            <person name="Pinto D."/>
            <person name="Vollmers J."/>
            <person name="Rivas-Marin E."/>
            <person name="Kohn T."/>
            <person name="Peeters S.H."/>
            <person name="Heuer A."/>
            <person name="Rast P."/>
            <person name="Oberbeckmann S."/>
            <person name="Bunk B."/>
            <person name="Jeske O."/>
            <person name="Meyerdierks A."/>
            <person name="Storesund J.E."/>
            <person name="Kallscheuer N."/>
            <person name="Luecker S."/>
            <person name="Lage O.M."/>
            <person name="Pohl T."/>
            <person name="Merkel B.J."/>
            <person name="Hornburger P."/>
            <person name="Mueller R.-W."/>
            <person name="Bruemmer F."/>
            <person name="Labrenz M."/>
            <person name="Spormann A.M."/>
            <person name="Op Den Camp H."/>
            <person name="Overmann J."/>
            <person name="Amann R."/>
            <person name="Jetten M.S.M."/>
            <person name="Mascher T."/>
            <person name="Medema M.H."/>
            <person name="Devos D.P."/>
            <person name="Kaster A.-K."/>
            <person name="Ovreas L."/>
            <person name="Rohde M."/>
            <person name="Galperin M.Y."/>
            <person name="Jogler C."/>
        </authorList>
    </citation>
    <scope>NUCLEOTIDE SEQUENCE [LARGE SCALE GENOMIC DNA]</scope>
    <source>
        <strain evidence="9 10">CA13</strain>
    </source>
</reference>
<evidence type="ECO:0000256" key="2">
    <source>
        <dbReference type="ARBA" id="ARBA00022475"/>
    </source>
</evidence>
<dbReference type="GO" id="GO:0004713">
    <property type="term" value="F:protein tyrosine kinase activity"/>
    <property type="evidence" value="ECO:0007669"/>
    <property type="project" value="TreeGrafter"/>
</dbReference>
<protein>
    <submittedName>
        <fullName evidence="9">Chain length determinant protein</fullName>
    </submittedName>
</protein>
<feature type="transmembrane region" description="Helical" evidence="7">
    <location>
        <begin position="470"/>
        <end position="490"/>
    </location>
</feature>
<keyword evidence="5 7" id="KW-0472">Membrane</keyword>
<dbReference type="InterPro" id="IPR050445">
    <property type="entry name" value="Bact_polysacc_biosynth/exp"/>
</dbReference>
<evidence type="ECO:0000256" key="6">
    <source>
        <dbReference type="SAM" id="Coils"/>
    </source>
</evidence>
<keyword evidence="6" id="KW-0175">Coiled coil</keyword>
<dbReference type="PANTHER" id="PTHR32309">
    <property type="entry name" value="TYROSINE-PROTEIN KINASE"/>
    <property type="match status" value="1"/>
</dbReference>
<sequence>MAIRSHEEPSLQEMVKVVLRHRKKVLLFMASVVFLTAVAVVLLPRKYNSEAKLLVLVGRESVSLDPVVATGKTLNMQASRESEIITLTELLKSRVMISKVVDEIGAETILQPPENPGPLDHVKSAVVNTKKNIKETIKGWMEPSGGSSKLDGNASRREEAIKAINEYVGVGSKEGSTLISISAETHSPELSQSIVSSLVGLYTKEHMRLHSTAGSEDFFRTEKERIGNLLEEKRTRLNSLRTELGIGTVEAEYKRLEDEKASVAALRSQLKRELAGTIAKRDKLKEAVDAADEVVLTQRNEGMPNAATDGIRQKLYDLEVTEGKASMQYKDDHPSLMAIRAQLAEMRDRFKQEQTDRTELHYGRNLSRDTLGLELEQQQSQLADLQSQLQVVDSQWDSLLKEMESLNLSANQLDQLTQDVAFLTRSYDTYSDSLEQSRIGHSLTKQQISNVNIAQPATFQGEPMDSKRMLLALGGLLASILGAIPFAFVMEYLDNDLKSPAEVEAVTGVPVLAAMPRESRPLQISKLAKSASYVR</sequence>